<organism evidence="2 3">
    <name type="scientific">Sphaerosporella brunnea</name>
    <dbReference type="NCBI Taxonomy" id="1250544"/>
    <lineage>
        <taxon>Eukaryota</taxon>
        <taxon>Fungi</taxon>
        <taxon>Dikarya</taxon>
        <taxon>Ascomycota</taxon>
        <taxon>Pezizomycotina</taxon>
        <taxon>Pezizomycetes</taxon>
        <taxon>Pezizales</taxon>
        <taxon>Pyronemataceae</taxon>
        <taxon>Sphaerosporella</taxon>
    </lineage>
</organism>
<dbReference type="EMBL" id="VXIS01000577">
    <property type="protein sequence ID" value="KAA8892823.1"/>
    <property type="molecule type" value="Genomic_DNA"/>
</dbReference>
<evidence type="ECO:0000259" key="1">
    <source>
        <dbReference type="Pfam" id="PF23296"/>
    </source>
</evidence>
<dbReference type="AlphaFoldDB" id="A0A5J5EC67"/>
<dbReference type="Proteomes" id="UP000326924">
    <property type="component" value="Unassembled WGS sequence"/>
</dbReference>
<gene>
    <name evidence="2" type="ORF">FN846DRAFT_614554</name>
</gene>
<dbReference type="OrthoDB" id="5419571at2759"/>
<reference evidence="2 3" key="1">
    <citation type="submission" date="2019-09" db="EMBL/GenBank/DDBJ databases">
        <title>Draft genome of the ectomycorrhizal ascomycete Sphaerosporella brunnea.</title>
        <authorList>
            <consortium name="DOE Joint Genome Institute"/>
            <person name="Benucci G.M."/>
            <person name="Marozzi G."/>
            <person name="Antonielli L."/>
            <person name="Sanchez S."/>
            <person name="Marco P."/>
            <person name="Wang X."/>
            <person name="Falini L.B."/>
            <person name="Barry K."/>
            <person name="Haridas S."/>
            <person name="Lipzen A."/>
            <person name="Labutti K."/>
            <person name="Grigoriev I.V."/>
            <person name="Murat C."/>
            <person name="Martin F."/>
            <person name="Albertini E."/>
            <person name="Donnini D."/>
            <person name="Bonito G."/>
        </authorList>
    </citation>
    <scope>NUCLEOTIDE SEQUENCE [LARGE SCALE GENOMIC DNA]</scope>
    <source>
        <strain evidence="2 3">Sb_GMNB300</strain>
    </source>
</reference>
<accession>A0A5J5EC67</accession>
<name>A0A5J5EC67_9PEZI</name>
<comment type="caution">
    <text evidence="2">The sequence shown here is derived from an EMBL/GenBank/DDBJ whole genome shotgun (WGS) entry which is preliminary data.</text>
</comment>
<evidence type="ECO:0000313" key="3">
    <source>
        <dbReference type="Proteomes" id="UP000326924"/>
    </source>
</evidence>
<dbReference type="InParanoid" id="A0A5J5EC67"/>
<proteinExistence type="predicted"/>
<keyword evidence="3" id="KW-1185">Reference proteome</keyword>
<dbReference type="Pfam" id="PF23296">
    <property type="entry name" value="DUF7079"/>
    <property type="match status" value="1"/>
</dbReference>
<dbReference type="InterPro" id="IPR055507">
    <property type="entry name" value="DUF7079"/>
</dbReference>
<feature type="domain" description="DUF7079" evidence="1">
    <location>
        <begin position="4"/>
        <end position="90"/>
    </location>
</feature>
<evidence type="ECO:0000313" key="2">
    <source>
        <dbReference type="EMBL" id="KAA8892823.1"/>
    </source>
</evidence>
<sequence>MRPEEQQACIVLSMLFLDTELGEFDLSWMTNDLQHLSLDEVALTNLLRYDVFPVLWHNIIALTGEWQWFDSAWLLAKIVSRRRSWLRFVTAPGQALA</sequence>
<protein>
    <recommendedName>
        <fullName evidence="1">DUF7079 domain-containing protein</fullName>
    </recommendedName>
</protein>